<reference evidence="3 4" key="1">
    <citation type="submission" date="2020-08" db="EMBL/GenBank/DDBJ databases">
        <title>Sequencing the genomes of 1000 actinobacteria strains.</title>
        <authorList>
            <person name="Klenk H.-P."/>
        </authorList>
    </citation>
    <scope>NUCLEOTIDE SEQUENCE [LARGE SCALE GENOMIC DNA]</scope>
    <source>
        <strain evidence="3 4">DSM 19079</strain>
    </source>
</reference>
<feature type="transmembrane region" description="Helical" evidence="2">
    <location>
        <begin position="42"/>
        <end position="59"/>
    </location>
</feature>
<evidence type="ECO:0000313" key="4">
    <source>
        <dbReference type="Proteomes" id="UP000560081"/>
    </source>
</evidence>
<evidence type="ECO:0000256" key="1">
    <source>
        <dbReference type="SAM" id="MobiDB-lite"/>
    </source>
</evidence>
<dbReference type="RefSeq" id="WP_135030726.1">
    <property type="nucleotide sequence ID" value="NZ_BMLA01000014.1"/>
</dbReference>
<organism evidence="3 4">
    <name type="scientific">Micrococcus flavus</name>
    <dbReference type="NCBI Taxonomy" id="384602"/>
    <lineage>
        <taxon>Bacteria</taxon>
        <taxon>Bacillati</taxon>
        <taxon>Actinomycetota</taxon>
        <taxon>Actinomycetes</taxon>
        <taxon>Micrococcales</taxon>
        <taxon>Micrococcaceae</taxon>
        <taxon>Micrococcus</taxon>
    </lineage>
</organism>
<dbReference type="Proteomes" id="UP000560081">
    <property type="component" value="Unassembled WGS sequence"/>
</dbReference>
<keyword evidence="2" id="KW-0472">Membrane</keyword>
<dbReference type="EMBL" id="JACHMC010000001">
    <property type="protein sequence ID" value="MBB4883577.1"/>
    <property type="molecule type" value="Genomic_DNA"/>
</dbReference>
<keyword evidence="2" id="KW-0812">Transmembrane</keyword>
<feature type="region of interest" description="Disordered" evidence="1">
    <location>
        <begin position="1"/>
        <end position="42"/>
    </location>
</feature>
<protein>
    <submittedName>
        <fullName evidence="3">Uncharacterized protein</fullName>
    </submittedName>
</protein>
<keyword evidence="4" id="KW-1185">Reference proteome</keyword>
<accession>A0A4Y8WWD3</accession>
<evidence type="ECO:0000313" key="3">
    <source>
        <dbReference type="EMBL" id="MBB4883577.1"/>
    </source>
</evidence>
<comment type="caution">
    <text evidence="3">The sequence shown here is derived from an EMBL/GenBank/DDBJ whole genome shotgun (WGS) entry which is preliminary data.</text>
</comment>
<dbReference type="AlphaFoldDB" id="A0A4Y8WWD3"/>
<proteinExistence type="predicted"/>
<gene>
    <name evidence="3" type="ORF">BJ976_001928</name>
</gene>
<sequence>MILARIPRRRDDRAATRRPARLTSARRDAVAPDSGRVRPVSPLGPAMVLALGGVALSAVRRMRARAGRRGAAGTDRA</sequence>
<evidence type="ECO:0000256" key="2">
    <source>
        <dbReference type="SAM" id="Phobius"/>
    </source>
</evidence>
<name>A0A4Y8WWD3_9MICC</name>
<keyword evidence="2" id="KW-1133">Transmembrane helix</keyword>